<keyword evidence="4" id="KW-1185">Reference proteome</keyword>
<organism evidence="1 3">
    <name type="scientific">Pseudomonas juntendi</name>
    <dbReference type="NCBI Taxonomy" id="2666183"/>
    <lineage>
        <taxon>Bacteria</taxon>
        <taxon>Pseudomonadati</taxon>
        <taxon>Pseudomonadota</taxon>
        <taxon>Gammaproteobacteria</taxon>
        <taxon>Pseudomonadales</taxon>
        <taxon>Pseudomonadaceae</taxon>
        <taxon>Pseudomonas</taxon>
    </lineage>
</organism>
<accession>A0A7W2LJE1</accession>
<dbReference type="SUPFAM" id="SSF56399">
    <property type="entry name" value="ADP-ribosylation"/>
    <property type="match status" value="1"/>
</dbReference>
<evidence type="ECO:0000313" key="1">
    <source>
        <dbReference type="EMBL" id="MBA6141892.1"/>
    </source>
</evidence>
<evidence type="ECO:0000313" key="2">
    <source>
        <dbReference type="EMBL" id="WWY22065.1"/>
    </source>
</evidence>
<dbReference type="Gene3D" id="2.180.10.10">
    <property type="entry name" value="RHS repeat-associated core"/>
    <property type="match status" value="1"/>
</dbReference>
<gene>
    <name evidence="1" type="ORF">H4B97_05290</name>
    <name evidence="2" type="ORF">V9385_05535</name>
</gene>
<name>A0A7W2LJE1_9PSED</name>
<dbReference type="RefSeq" id="WP_084728225.1">
    <property type="nucleotide sequence ID" value="NZ_BQHU01000002.1"/>
</dbReference>
<dbReference type="EMBL" id="JACGCZ010000006">
    <property type="protein sequence ID" value="MBA6141892.1"/>
    <property type="molecule type" value="Genomic_DNA"/>
</dbReference>
<reference evidence="2 4" key="2">
    <citation type="submission" date="2024-03" db="EMBL/GenBank/DDBJ databases">
        <title>Pseudomonas juntendi.</title>
        <authorList>
            <person name="Liu Y."/>
        </authorList>
    </citation>
    <scope>NUCLEOTIDE SEQUENCE [LARGE SCALE GENOMIC DNA]</scope>
    <source>
        <strain evidence="2 4">L4046hy</strain>
    </source>
</reference>
<dbReference type="InterPro" id="IPR022385">
    <property type="entry name" value="Rhs_assc_core"/>
</dbReference>
<sequence>MSTQTLKLFYKGSKLSTVHSGSAHCSVVSANNQNLCETNSQTTQTQLLATDAQASTVTSHAGSQTAIAYSPYGGDSLPAAHPILSRFTGQTWLPSAIGYLLGNGHRLFNPALMRFHSADSFSPFARGGLNTYAYCGNDPINRVDPTGRFFGRLFKKLNQRYRYNNLAPRLDESSPNLSRNEYNALSKSINKRQLRAQSKLERGITHGLPYTTGYALEEINILNNQQTILGLLPADKNGRFNFDTTRPTQKTHAHSAVHADPPRTLAEEILSSHTTIDPSIPEDMVHEELLERLRRLRED</sequence>
<dbReference type="Proteomes" id="UP001375228">
    <property type="component" value="Chromosome"/>
</dbReference>
<dbReference type="NCBIfam" id="TIGR03696">
    <property type="entry name" value="Rhs_assc_core"/>
    <property type="match status" value="1"/>
</dbReference>
<reference evidence="1 3" key="1">
    <citation type="submission" date="2020-07" db="EMBL/GenBank/DDBJ databases">
        <title>Diversity of carbapenemase encoding genes among Pseudomonas putida group clinical isolates in a tertiary Brazilian hospital.</title>
        <authorList>
            <person name="Alberto-Lei F."/>
            <person name="Nodari C.S."/>
            <person name="Streling A.P."/>
            <person name="Paulino J.T."/>
            <person name="Bessa-Neto F.O."/>
            <person name="Cayo R."/>
            <person name="Gales A.C."/>
        </authorList>
    </citation>
    <scope>NUCLEOTIDE SEQUENCE [LARGE SCALE GENOMIC DNA]</scope>
    <source>
        <strain evidence="1 3">12273</strain>
    </source>
</reference>
<proteinExistence type="predicted"/>
<dbReference type="EMBL" id="CP146691">
    <property type="protein sequence ID" value="WWY22065.1"/>
    <property type="molecule type" value="Genomic_DNA"/>
</dbReference>
<evidence type="ECO:0000313" key="3">
    <source>
        <dbReference type="Proteomes" id="UP000590738"/>
    </source>
</evidence>
<protein>
    <submittedName>
        <fullName evidence="1">RHS repeat-associated core domain-containing protein</fullName>
    </submittedName>
</protein>
<dbReference type="Proteomes" id="UP000590738">
    <property type="component" value="Unassembled WGS sequence"/>
</dbReference>
<evidence type="ECO:0000313" key="4">
    <source>
        <dbReference type="Proteomes" id="UP001375228"/>
    </source>
</evidence>
<dbReference type="AlphaFoldDB" id="A0A7W2LJE1"/>